<keyword evidence="8" id="KW-0520">NAD</keyword>
<evidence type="ECO:0000259" key="10">
    <source>
        <dbReference type="PROSITE" id="PS51462"/>
    </source>
</evidence>
<dbReference type="EMBL" id="JASXSX010000002">
    <property type="protein sequence ID" value="MDT3767812.1"/>
    <property type="molecule type" value="Genomic_DNA"/>
</dbReference>
<dbReference type="PROSITE" id="PS00893">
    <property type="entry name" value="NUDIX_BOX"/>
    <property type="match status" value="1"/>
</dbReference>
<evidence type="ECO:0000256" key="7">
    <source>
        <dbReference type="ARBA" id="ARBA00022842"/>
    </source>
</evidence>
<dbReference type="RefSeq" id="WP_313273891.1">
    <property type="nucleotide sequence ID" value="NZ_JASXSX010000002.1"/>
</dbReference>
<dbReference type="PANTHER" id="PTHR42904">
    <property type="entry name" value="NUDIX HYDROLASE, NUDC SUBFAMILY"/>
    <property type="match status" value="1"/>
</dbReference>
<accession>A0ABU3IEA5</accession>
<evidence type="ECO:0000256" key="4">
    <source>
        <dbReference type="ARBA" id="ARBA00012381"/>
    </source>
</evidence>
<evidence type="ECO:0000256" key="2">
    <source>
        <dbReference type="ARBA" id="ARBA00001947"/>
    </source>
</evidence>
<dbReference type="Pfam" id="PF09297">
    <property type="entry name" value="Zn_ribbon_NUD"/>
    <property type="match status" value="1"/>
</dbReference>
<sequence length="320" mass="35486">MRLQLPLASGEWEPCTYAREYLDPLALAQNLTQNNDPEVEKAFLHTIRTHCPGQNPQRIRAIITADSHRFAMAGHGVRHRVPDVDMRSIAHVFFLGVEQGTAILGMAMRPGNTDGYSDIRRMGPDMDPTDAQMVATCSGLASWHDRAQFCARCGGPTRFEFSGWQRTCRSCGATEYPRTDPSIITAITDASDRLLVAHNTLWRPGYASLVAGFMEMGEAPEQTVRRETKEEVGLEVDQVRYVGAQAWPFPRSLMLGFTARTTTSQPAVRVDGVEIDWARFYTREEYAAALTAGEVGAPGAISIAHAMIRRWFGGPLPHVH</sequence>
<comment type="caution">
    <text evidence="11">The sequence shown here is derived from an EMBL/GenBank/DDBJ whole genome shotgun (WGS) entry which is preliminary data.</text>
</comment>
<dbReference type="PANTHER" id="PTHR42904:SF6">
    <property type="entry name" value="NAD-CAPPED RNA HYDROLASE NUDT12"/>
    <property type="match status" value="1"/>
</dbReference>
<evidence type="ECO:0000256" key="1">
    <source>
        <dbReference type="ARBA" id="ARBA00001946"/>
    </source>
</evidence>
<comment type="similarity">
    <text evidence="3">Belongs to the Nudix hydrolase family. NudC subfamily.</text>
</comment>
<dbReference type="InterPro" id="IPR049734">
    <property type="entry name" value="NudC-like_C"/>
</dbReference>
<name>A0ABU3IEA5_9ACTO</name>
<keyword evidence="5" id="KW-0479">Metal-binding</keyword>
<proteinExistence type="inferred from homology"/>
<dbReference type="Gene3D" id="3.90.79.20">
    <property type="match status" value="1"/>
</dbReference>
<dbReference type="InterPro" id="IPR020084">
    <property type="entry name" value="NUDIX_hydrolase_CS"/>
</dbReference>
<dbReference type="GO" id="GO:0016787">
    <property type="term" value="F:hydrolase activity"/>
    <property type="evidence" value="ECO:0007669"/>
    <property type="project" value="UniProtKB-KW"/>
</dbReference>
<comment type="cofactor">
    <cofactor evidence="2">
        <name>Zn(2+)</name>
        <dbReference type="ChEBI" id="CHEBI:29105"/>
    </cofactor>
</comment>
<evidence type="ECO:0000256" key="9">
    <source>
        <dbReference type="ARBA" id="ARBA00023679"/>
    </source>
</evidence>
<dbReference type="EC" id="3.6.1.22" evidence="4"/>
<dbReference type="Gene3D" id="3.90.79.10">
    <property type="entry name" value="Nucleoside Triphosphate Pyrophosphohydrolase"/>
    <property type="match status" value="1"/>
</dbReference>
<evidence type="ECO:0000313" key="12">
    <source>
        <dbReference type="Proteomes" id="UP001247542"/>
    </source>
</evidence>
<dbReference type="Proteomes" id="UP001247542">
    <property type="component" value="Unassembled WGS sequence"/>
</dbReference>
<protein>
    <recommendedName>
        <fullName evidence="4">NAD(+) diphosphatase</fullName>
        <ecNumber evidence="4">3.6.1.22</ecNumber>
    </recommendedName>
</protein>
<keyword evidence="7" id="KW-0460">Magnesium</keyword>
<dbReference type="NCBIfam" id="NF001299">
    <property type="entry name" value="PRK00241.1"/>
    <property type="match status" value="1"/>
</dbReference>
<evidence type="ECO:0000313" key="11">
    <source>
        <dbReference type="EMBL" id="MDT3767812.1"/>
    </source>
</evidence>
<dbReference type="InterPro" id="IPR015797">
    <property type="entry name" value="NUDIX_hydrolase-like_dom_sf"/>
</dbReference>
<dbReference type="InterPro" id="IPR050241">
    <property type="entry name" value="NAD-cap_RNA_hydrolase_NudC"/>
</dbReference>
<dbReference type="Pfam" id="PF00293">
    <property type="entry name" value="NUDIX"/>
    <property type="match status" value="1"/>
</dbReference>
<dbReference type="CDD" id="cd03429">
    <property type="entry name" value="NUDIX_NADH_pyrophosphatase_Nudt13"/>
    <property type="match status" value="1"/>
</dbReference>
<keyword evidence="12" id="KW-1185">Reference proteome</keyword>
<comment type="cofactor">
    <cofactor evidence="1">
        <name>Mg(2+)</name>
        <dbReference type="ChEBI" id="CHEBI:18420"/>
    </cofactor>
</comment>
<evidence type="ECO:0000256" key="3">
    <source>
        <dbReference type="ARBA" id="ARBA00009595"/>
    </source>
</evidence>
<reference evidence="11 12" key="1">
    <citation type="submission" date="2023-06" db="EMBL/GenBank/DDBJ databases">
        <title>Draft genome sequence of Gleimia hominis type strain CCUG 57540T.</title>
        <authorList>
            <person name="Salva-Serra F."/>
            <person name="Cardew S."/>
            <person name="Jensie Markopoulos S."/>
            <person name="Ohlen M."/>
            <person name="Inganas E."/>
            <person name="Svensson-Stadler L."/>
            <person name="Moore E.R.B."/>
        </authorList>
    </citation>
    <scope>NUCLEOTIDE SEQUENCE [LARGE SCALE GENOMIC DNA]</scope>
    <source>
        <strain evidence="11 12">CCUG 57540</strain>
    </source>
</reference>
<dbReference type="InterPro" id="IPR000086">
    <property type="entry name" value="NUDIX_hydrolase_dom"/>
</dbReference>
<dbReference type="InterPro" id="IPR015376">
    <property type="entry name" value="Znr_NADH_PPase"/>
</dbReference>
<organism evidence="11 12">
    <name type="scientific">Gleimia hominis</name>
    <dbReference type="NCBI Taxonomy" id="595468"/>
    <lineage>
        <taxon>Bacteria</taxon>
        <taxon>Bacillati</taxon>
        <taxon>Actinomycetota</taxon>
        <taxon>Actinomycetes</taxon>
        <taxon>Actinomycetales</taxon>
        <taxon>Actinomycetaceae</taxon>
        <taxon>Gleimia</taxon>
    </lineage>
</organism>
<keyword evidence="6 11" id="KW-0378">Hydrolase</keyword>
<evidence type="ECO:0000256" key="6">
    <source>
        <dbReference type="ARBA" id="ARBA00022801"/>
    </source>
</evidence>
<evidence type="ECO:0000256" key="5">
    <source>
        <dbReference type="ARBA" id="ARBA00022723"/>
    </source>
</evidence>
<evidence type="ECO:0000256" key="8">
    <source>
        <dbReference type="ARBA" id="ARBA00023027"/>
    </source>
</evidence>
<gene>
    <name evidence="11" type="primary">nudC</name>
    <name evidence="11" type="ORF">QS713_07035</name>
</gene>
<dbReference type="SUPFAM" id="SSF55811">
    <property type="entry name" value="Nudix"/>
    <property type="match status" value="1"/>
</dbReference>
<feature type="domain" description="Nudix hydrolase" evidence="10">
    <location>
        <begin position="177"/>
        <end position="304"/>
    </location>
</feature>
<comment type="catalytic activity">
    <reaction evidence="9">
        <text>a 5'-end NAD(+)-phospho-ribonucleoside in mRNA + H2O = a 5'-end phospho-adenosine-phospho-ribonucleoside in mRNA + beta-nicotinamide D-ribonucleotide + 2 H(+)</text>
        <dbReference type="Rhea" id="RHEA:60876"/>
        <dbReference type="Rhea" id="RHEA-COMP:15698"/>
        <dbReference type="Rhea" id="RHEA-COMP:15719"/>
        <dbReference type="ChEBI" id="CHEBI:14649"/>
        <dbReference type="ChEBI" id="CHEBI:15377"/>
        <dbReference type="ChEBI" id="CHEBI:15378"/>
        <dbReference type="ChEBI" id="CHEBI:144029"/>
        <dbReference type="ChEBI" id="CHEBI:144051"/>
    </reaction>
    <physiologicalReaction direction="left-to-right" evidence="9">
        <dbReference type="Rhea" id="RHEA:60877"/>
    </physiologicalReaction>
</comment>
<dbReference type="PROSITE" id="PS51462">
    <property type="entry name" value="NUDIX"/>
    <property type="match status" value="1"/>
</dbReference>